<organism evidence="1 2">
    <name type="scientific">Okeania hirsuta</name>
    <dbReference type="NCBI Taxonomy" id="1458930"/>
    <lineage>
        <taxon>Bacteria</taxon>
        <taxon>Bacillati</taxon>
        <taxon>Cyanobacteriota</taxon>
        <taxon>Cyanophyceae</taxon>
        <taxon>Oscillatoriophycideae</taxon>
        <taxon>Oscillatoriales</taxon>
        <taxon>Microcoleaceae</taxon>
        <taxon>Okeania</taxon>
    </lineage>
</organism>
<evidence type="ECO:0000313" key="1">
    <source>
        <dbReference type="EMBL" id="RQH45708.1"/>
    </source>
</evidence>
<gene>
    <name evidence="1" type="ORF">D5R40_10355</name>
</gene>
<proteinExistence type="predicted"/>
<dbReference type="AlphaFoldDB" id="A0A3N6PEE7"/>
<name>A0A3N6PEE7_9CYAN</name>
<sequence>MLIIVNCIIIFPGQKFALISGYLSLQLEYISIFLEVMQYLLRKEGRSEEAKRKKEMLFSLQYF</sequence>
<evidence type="ECO:0000313" key="2">
    <source>
        <dbReference type="Proteomes" id="UP000269154"/>
    </source>
</evidence>
<dbReference type="Proteomes" id="UP000269154">
    <property type="component" value="Unassembled WGS sequence"/>
</dbReference>
<protein>
    <submittedName>
        <fullName evidence="1">Uncharacterized protein</fullName>
    </submittedName>
</protein>
<accession>A0A3N6PEE7</accession>
<keyword evidence="2" id="KW-1185">Reference proteome</keyword>
<dbReference type="EMBL" id="RCBY01000044">
    <property type="protein sequence ID" value="RQH45708.1"/>
    <property type="molecule type" value="Genomic_DNA"/>
</dbReference>
<comment type="caution">
    <text evidence="1">The sequence shown here is derived from an EMBL/GenBank/DDBJ whole genome shotgun (WGS) entry which is preliminary data.</text>
</comment>
<reference evidence="1 2" key="1">
    <citation type="journal article" date="2018" name="ACS Chem. Biol.">
        <title>Ketoreductase domain dysfunction expands chemodiversity: malyngamide biosynthesis in the cyanobacterium Okeania hirsuta.</title>
        <authorList>
            <person name="Moss N.A."/>
            <person name="Leao T."/>
            <person name="Rankin M."/>
            <person name="McCullough T.M."/>
            <person name="Qu P."/>
            <person name="Korobeynikov A."/>
            <person name="Smith J.L."/>
            <person name="Gerwick L."/>
            <person name="Gerwick W.H."/>
        </authorList>
    </citation>
    <scope>NUCLEOTIDE SEQUENCE [LARGE SCALE GENOMIC DNA]</scope>
    <source>
        <strain evidence="1 2">PAB10Feb10-1</strain>
    </source>
</reference>